<organism evidence="1 2">
    <name type="scientific">Variovorax paradoxus</name>
    <dbReference type="NCBI Taxonomy" id="34073"/>
    <lineage>
        <taxon>Bacteria</taxon>
        <taxon>Pseudomonadati</taxon>
        <taxon>Pseudomonadota</taxon>
        <taxon>Betaproteobacteria</taxon>
        <taxon>Burkholderiales</taxon>
        <taxon>Comamonadaceae</taxon>
        <taxon>Variovorax</taxon>
    </lineage>
</organism>
<dbReference type="Proteomes" id="UP000077852">
    <property type="component" value="Unassembled WGS sequence"/>
</dbReference>
<gene>
    <name evidence="1" type="ORF">A3K87_28085</name>
</gene>
<evidence type="ECO:0000313" key="1">
    <source>
        <dbReference type="EMBL" id="OAK58684.1"/>
    </source>
</evidence>
<comment type="caution">
    <text evidence="1">The sequence shown here is derived from an EMBL/GenBank/DDBJ whole genome shotgun (WGS) entry which is preliminary data.</text>
</comment>
<dbReference type="InterPro" id="IPR005358">
    <property type="entry name" value="Puta_zinc/iron-chelating_dom"/>
</dbReference>
<dbReference type="EMBL" id="LVHG01000078">
    <property type="protein sequence ID" value="OAK58684.1"/>
    <property type="molecule type" value="Genomic_DNA"/>
</dbReference>
<sequence length="107" mass="11490">MNPCQQCGACCASYRVDFSVHELDDNGGRVPSGLAVEVNDSLCRMRGTDHTPMRCAALTGKIGESVSCGIYEWRPNPCHELQSGSDACERARARHGLPALSSLSSPH</sequence>
<dbReference type="RefSeq" id="WP_081270637.1">
    <property type="nucleotide sequence ID" value="NZ_LVHG01000078.1"/>
</dbReference>
<accession>A0AA91DK97</accession>
<name>A0AA91DK97_VARPD</name>
<proteinExistence type="predicted"/>
<dbReference type="AlphaFoldDB" id="A0AA91DK97"/>
<protein>
    <submittedName>
        <fullName evidence="1">Fe-S oxidoreductase</fullName>
    </submittedName>
</protein>
<reference evidence="1 2" key="1">
    <citation type="submission" date="2016-03" db="EMBL/GenBank/DDBJ databases">
        <title>Genome sequence of Variovorax paradoxus KB5.</title>
        <authorList>
            <person name="Jeong H."/>
            <person name="Hong C.E."/>
            <person name="Jo S.H."/>
            <person name="Park J.M."/>
        </authorList>
    </citation>
    <scope>NUCLEOTIDE SEQUENCE [LARGE SCALE GENOMIC DNA]</scope>
    <source>
        <strain evidence="1 2">KB5</strain>
    </source>
</reference>
<evidence type="ECO:0000313" key="2">
    <source>
        <dbReference type="Proteomes" id="UP000077852"/>
    </source>
</evidence>
<dbReference type="Pfam" id="PF03692">
    <property type="entry name" value="CxxCxxCC"/>
    <property type="match status" value="1"/>
</dbReference>